<evidence type="ECO:0008006" key="3">
    <source>
        <dbReference type="Google" id="ProtNLM"/>
    </source>
</evidence>
<dbReference type="GO" id="GO:0008781">
    <property type="term" value="F:N-acylneuraminate cytidylyltransferase activity"/>
    <property type="evidence" value="ECO:0007669"/>
    <property type="project" value="TreeGrafter"/>
</dbReference>
<dbReference type="RefSeq" id="WP_204951893.1">
    <property type="nucleotide sequence ID" value="NZ_BSFF01000009.1"/>
</dbReference>
<reference evidence="1" key="2">
    <citation type="submission" date="2023-01" db="EMBL/GenBank/DDBJ databases">
        <authorList>
            <person name="Sun Q."/>
            <person name="Evtushenko L."/>
        </authorList>
    </citation>
    <scope>NUCLEOTIDE SEQUENCE</scope>
    <source>
        <strain evidence="1">VKM B-1606</strain>
    </source>
</reference>
<dbReference type="InterPro" id="IPR029044">
    <property type="entry name" value="Nucleotide-diphossugar_trans"/>
</dbReference>
<gene>
    <name evidence="1" type="ORF">GCM10008170_33700</name>
</gene>
<accession>A0A9W6IXY5</accession>
<dbReference type="Proteomes" id="UP001143400">
    <property type="component" value="Unassembled WGS sequence"/>
</dbReference>
<dbReference type="EMBL" id="BSFF01000009">
    <property type="protein sequence ID" value="GLK57350.1"/>
    <property type="molecule type" value="Genomic_DNA"/>
</dbReference>
<dbReference type="SUPFAM" id="SSF53448">
    <property type="entry name" value="Nucleotide-diphospho-sugar transferases"/>
    <property type="match status" value="1"/>
</dbReference>
<dbReference type="PANTHER" id="PTHR21485">
    <property type="entry name" value="HAD SUPERFAMILY MEMBERS CMAS AND KDSC"/>
    <property type="match status" value="1"/>
</dbReference>
<dbReference type="AlphaFoldDB" id="A0A9W6IXY5"/>
<dbReference type="CDD" id="cd02513">
    <property type="entry name" value="CMP-NeuAc_Synthase"/>
    <property type="match status" value="1"/>
</dbReference>
<evidence type="ECO:0000313" key="2">
    <source>
        <dbReference type="Proteomes" id="UP001143400"/>
    </source>
</evidence>
<dbReference type="Gene3D" id="3.90.550.10">
    <property type="entry name" value="Spore Coat Polysaccharide Biosynthesis Protein SpsA, Chain A"/>
    <property type="match status" value="1"/>
</dbReference>
<comment type="caution">
    <text evidence="1">The sequence shown here is derived from an EMBL/GenBank/DDBJ whole genome shotgun (WGS) entry which is preliminary data.</text>
</comment>
<protein>
    <recommendedName>
        <fullName evidence="3">N-acylneuraminate cytidylyltransferase</fullName>
    </recommendedName>
</protein>
<organism evidence="1 2">
    <name type="scientific">Methylopila capsulata</name>
    <dbReference type="NCBI Taxonomy" id="61654"/>
    <lineage>
        <taxon>Bacteria</taxon>
        <taxon>Pseudomonadati</taxon>
        <taxon>Pseudomonadota</taxon>
        <taxon>Alphaproteobacteria</taxon>
        <taxon>Hyphomicrobiales</taxon>
        <taxon>Methylopilaceae</taxon>
        <taxon>Methylopila</taxon>
    </lineage>
</organism>
<dbReference type="InterPro" id="IPR003329">
    <property type="entry name" value="Cytidylyl_trans"/>
</dbReference>
<name>A0A9W6IXY5_9HYPH</name>
<reference evidence="1" key="1">
    <citation type="journal article" date="2014" name="Int. J. Syst. Evol. Microbiol.">
        <title>Complete genome sequence of Corynebacterium casei LMG S-19264T (=DSM 44701T), isolated from a smear-ripened cheese.</title>
        <authorList>
            <consortium name="US DOE Joint Genome Institute (JGI-PGF)"/>
            <person name="Walter F."/>
            <person name="Albersmeier A."/>
            <person name="Kalinowski J."/>
            <person name="Ruckert C."/>
        </authorList>
    </citation>
    <scope>NUCLEOTIDE SEQUENCE</scope>
    <source>
        <strain evidence="1">VKM B-1606</strain>
    </source>
</reference>
<sequence>MVRGEPLTAIIPVRGGSKGIPGKNMRPVGGATLLERAIRFALASPRIDRAWVSTDDAEMHAVAGRYDVQTPELRPAHLADDAATTASVVAHLIGQGLVRDGYLLILQATSPFRRLDDLENLCAALESSDAEAAVSVAVHDEPRPEKLRRIVDGRLVPYLDAGFEGPRQALPQPYRLNGAFYLISVQRFLRDGVFLPAGTLPFVMPEDRSHNLDSQTDWAIMEAMIATGGWRLEDLP</sequence>
<proteinExistence type="predicted"/>
<dbReference type="Pfam" id="PF02348">
    <property type="entry name" value="CTP_transf_3"/>
    <property type="match status" value="1"/>
</dbReference>
<dbReference type="InterPro" id="IPR050793">
    <property type="entry name" value="CMP-NeuNAc_synthase"/>
</dbReference>
<evidence type="ECO:0000313" key="1">
    <source>
        <dbReference type="EMBL" id="GLK57350.1"/>
    </source>
</evidence>
<dbReference type="PANTHER" id="PTHR21485:SF6">
    <property type="entry name" value="N-ACYLNEURAMINATE CYTIDYLYLTRANSFERASE-RELATED"/>
    <property type="match status" value="1"/>
</dbReference>